<dbReference type="EMBL" id="JARJCW010000019">
    <property type="protein sequence ID" value="KAJ7214412.1"/>
    <property type="molecule type" value="Genomic_DNA"/>
</dbReference>
<evidence type="ECO:0000256" key="1">
    <source>
        <dbReference type="SAM" id="MobiDB-lite"/>
    </source>
</evidence>
<accession>A0AAD6VK24</accession>
<feature type="chain" id="PRO_5042067540" evidence="2">
    <location>
        <begin position="20"/>
        <end position="426"/>
    </location>
</feature>
<protein>
    <submittedName>
        <fullName evidence="3">Uncharacterized protein</fullName>
    </submittedName>
</protein>
<gene>
    <name evidence="3" type="ORF">GGX14DRAFT_563226</name>
</gene>
<dbReference type="Proteomes" id="UP001219525">
    <property type="component" value="Unassembled WGS sequence"/>
</dbReference>
<evidence type="ECO:0000313" key="4">
    <source>
        <dbReference type="Proteomes" id="UP001219525"/>
    </source>
</evidence>
<sequence>MAWTVFFLTLFTYLAPAQMLHTRTALVTVTPSTLLVHNSTLNPSEKVDGPSVFLGSLNNVHVGCTNVSTHPIYNLSVLPSRAPSHFLSASQAAAIAAAVGLSFSYAFIVGHDIAPPAQAYAPAPAPAAYAYAPAPAPTPAAYAPAPAPAPAPASPGAGHRSLGRLSNLFGNALNLLTPSANNHAAVNRDGTWVVPPPEYEGPPPFSPLAAGAGPPTRVQPPPYATPRTVRRPAPQPPTNDAAAALYAPPIASNDPHTNDQDHPFFTQPAPAGAADRPVAFPTPQHGPSEHTETYNPFTRLIADGIDIVPFPDPGVGGRWVPGEVANALAVSMNEPPPEVDAALRRHDRLTRDIDSDGDCPVAFPQHGPSENTETYNPFTRLIADGIDIVPFPDPGVGRRWVPGEVANALAISMNGHPPEAVLYLRP</sequence>
<feature type="compositionally biased region" description="Pro residues" evidence="1">
    <location>
        <begin position="194"/>
        <end position="206"/>
    </location>
</feature>
<keyword evidence="2" id="KW-0732">Signal</keyword>
<organism evidence="3 4">
    <name type="scientific">Mycena pura</name>
    <dbReference type="NCBI Taxonomy" id="153505"/>
    <lineage>
        <taxon>Eukaryota</taxon>
        <taxon>Fungi</taxon>
        <taxon>Dikarya</taxon>
        <taxon>Basidiomycota</taxon>
        <taxon>Agaricomycotina</taxon>
        <taxon>Agaricomycetes</taxon>
        <taxon>Agaricomycetidae</taxon>
        <taxon>Agaricales</taxon>
        <taxon>Marasmiineae</taxon>
        <taxon>Mycenaceae</taxon>
        <taxon>Mycena</taxon>
    </lineage>
</organism>
<name>A0AAD6VK24_9AGAR</name>
<reference evidence="3" key="1">
    <citation type="submission" date="2023-03" db="EMBL/GenBank/DDBJ databases">
        <title>Massive genome expansion in bonnet fungi (Mycena s.s.) driven by repeated elements and novel gene families across ecological guilds.</title>
        <authorList>
            <consortium name="Lawrence Berkeley National Laboratory"/>
            <person name="Harder C.B."/>
            <person name="Miyauchi S."/>
            <person name="Viragh M."/>
            <person name="Kuo A."/>
            <person name="Thoen E."/>
            <person name="Andreopoulos B."/>
            <person name="Lu D."/>
            <person name="Skrede I."/>
            <person name="Drula E."/>
            <person name="Henrissat B."/>
            <person name="Morin E."/>
            <person name="Kohler A."/>
            <person name="Barry K."/>
            <person name="LaButti K."/>
            <person name="Morin E."/>
            <person name="Salamov A."/>
            <person name="Lipzen A."/>
            <person name="Mereny Z."/>
            <person name="Hegedus B."/>
            <person name="Baldrian P."/>
            <person name="Stursova M."/>
            <person name="Weitz H."/>
            <person name="Taylor A."/>
            <person name="Grigoriev I.V."/>
            <person name="Nagy L.G."/>
            <person name="Martin F."/>
            <person name="Kauserud H."/>
        </authorList>
    </citation>
    <scope>NUCLEOTIDE SEQUENCE</scope>
    <source>
        <strain evidence="3">9144</strain>
    </source>
</reference>
<dbReference type="AlphaFoldDB" id="A0AAD6VK24"/>
<proteinExistence type="predicted"/>
<feature type="region of interest" description="Disordered" evidence="1">
    <location>
        <begin position="352"/>
        <end position="374"/>
    </location>
</feature>
<feature type="signal peptide" evidence="2">
    <location>
        <begin position="1"/>
        <end position="19"/>
    </location>
</feature>
<comment type="caution">
    <text evidence="3">The sequence shown here is derived from an EMBL/GenBank/DDBJ whole genome shotgun (WGS) entry which is preliminary data.</text>
</comment>
<evidence type="ECO:0000313" key="3">
    <source>
        <dbReference type="EMBL" id="KAJ7214412.1"/>
    </source>
</evidence>
<evidence type="ECO:0000256" key="2">
    <source>
        <dbReference type="SAM" id="SignalP"/>
    </source>
</evidence>
<feature type="region of interest" description="Disordered" evidence="1">
    <location>
        <begin position="194"/>
        <end position="217"/>
    </location>
</feature>
<keyword evidence="4" id="KW-1185">Reference proteome</keyword>